<dbReference type="GO" id="GO:0005789">
    <property type="term" value="C:endoplasmic reticulum membrane"/>
    <property type="evidence" value="ECO:0007669"/>
    <property type="project" value="UniProtKB-SubCell"/>
</dbReference>
<dbReference type="Proteomes" id="UP000827284">
    <property type="component" value="Unassembled WGS sequence"/>
</dbReference>
<organism evidence="19 20">
    <name type="scientific">Entomortierella parvispora</name>
    <dbReference type="NCBI Taxonomy" id="205924"/>
    <lineage>
        <taxon>Eukaryota</taxon>
        <taxon>Fungi</taxon>
        <taxon>Fungi incertae sedis</taxon>
        <taxon>Mucoromycota</taxon>
        <taxon>Mortierellomycotina</taxon>
        <taxon>Mortierellomycetes</taxon>
        <taxon>Mortierellales</taxon>
        <taxon>Mortierellaceae</taxon>
        <taxon>Entomortierella</taxon>
    </lineage>
</organism>
<evidence type="ECO:0000256" key="10">
    <source>
        <dbReference type="ARBA" id="ARBA00022989"/>
    </source>
</evidence>
<dbReference type="AlphaFoldDB" id="A0A9P3H5M0"/>
<dbReference type="InterPro" id="IPR045175">
    <property type="entry name" value="M28_fam"/>
</dbReference>
<keyword evidence="5 16" id="KW-0812">Transmembrane</keyword>
<feature type="transmembrane region" description="Helical" evidence="16">
    <location>
        <begin position="424"/>
        <end position="443"/>
    </location>
</feature>
<evidence type="ECO:0000256" key="8">
    <source>
        <dbReference type="ARBA" id="ARBA00022824"/>
    </source>
</evidence>
<evidence type="ECO:0000256" key="7">
    <source>
        <dbReference type="ARBA" id="ARBA00022801"/>
    </source>
</evidence>
<dbReference type="EMBL" id="BQFW01000004">
    <property type="protein sequence ID" value="GJJ70497.1"/>
    <property type="molecule type" value="Genomic_DNA"/>
</dbReference>
<keyword evidence="8" id="KW-0256">Endoplasmic reticulum</keyword>
<feature type="transmembrane region" description="Helical" evidence="16">
    <location>
        <begin position="455"/>
        <end position="475"/>
    </location>
</feature>
<feature type="transmembrane region" description="Helical" evidence="16">
    <location>
        <begin position="66"/>
        <end position="83"/>
    </location>
</feature>
<dbReference type="Gene3D" id="3.40.630.10">
    <property type="entry name" value="Zn peptidases"/>
    <property type="match status" value="1"/>
</dbReference>
<reference evidence="19" key="1">
    <citation type="submission" date="2021-11" db="EMBL/GenBank/DDBJ databases">
        <authorList>
            <person name="Herlambang A."/>
            <person name="Guo Y."/>
            <person name="Takashima Y."/>
            <person name="Nishizawa T."/>
        </authorList>
    </citation>
    <scope>NUCLEOTIDE SEQUENCE</scope>
    <source>
        <strain evidence="19">E1425</strain>
    </source>
</reference>
<keyword evidence="10 16" id="KW-1133">Transmembrane helix</keyword>
<feature type="transmembrane region" description="Helical" evidence="16">
    <location>
        <begin position="584"/>
        <end position="605"/>
    </location>
</feature>
<name>A0A9P3H5M0_9FUNG</name>
<evidence type="ECO:0000256" key="2">
    <source>
        <dbReference type="ARBA" id="ARBA00004477"/>
    </source>
</evidence>
<evidence type="ECO:0000256" key="12">
    <source>
        <dbReference type="ARBA" id="ARBA00023136"/>
    </source>
</evidence>
<evidence type="ECO:0000259" key="17">
    <source>
        <dbReference type="Pfam" id="PF04389"/>
    </source>
</evidence>
<dbReference type="EC" id="3.4.-.-" evidence="14"/>
<evidence type="ECO:0000256" key="16">
    <source>
        <dbReference type="SAM" id="Phobius"/>
    </source>
</evidence>
<accession>A0A9P3H5M0</accession>
<protein>
    <recommendedName>
        <fullName evidence="14">Peptide hydrolase</fullName>
        <ecNumber evidence="14">3.4.-.-</ecNumber>
    </recommendedName>
</protein>
<dbReference type="PANTHER" id="PTHR12147">
    <property type="entry name" value="METALLOPEPTIDASE M28 FAMILY MEMBER"/>
    <property type="match status" value="1"/>
</dbReference>
<dbReference type="InterPro" id="IPR048024">
    <property type="entry name" value="Fxna-like_M28_dom"/>
</dbReference>
<dbReference type="GO" id="GO:0008235">
    <property type="term" value="F:metalloexopeptidase activity"/>
    <property type="evidence" value="ECO:0007669"/>
    <property type="project" value="InterPro"/>
</dbReference>
<evidence type="ECO:0000256" key="3">
    <source>
        <dbReference type="ARBA" id="ARBA00010918"/>
    </source>
</evidence>
<evidence type="ECO:0000256" key="4">
    <source>
        <dbReference type="ARBA" id="ARBA00022670"/>
    </source>
</evidence>
<evidence type="ECO:0000256" key="15">
    <source>
        <dbReference type="SAM" id="MobiDB-lite"/>
    </source>
</evidence>
<keyword evidence="7 14" id="KW-0378">Hydrolase</keyword>
<dbReference type="PANTHER" id="PTHR12147:SF22">
    <property type="entry name" value="ENDOPLASMIC RETICULUM METALLOPEPTIDASE 1"/>
    <property type="match status" value="1"/>
</dbReference>
<dbReference type="InterPro" id="IPR007484">
    <property type="entry name" value="Peptidase_M28"/>
</dbReference>
<sequence>MADLNAASLKQRHRHQSDNELLVPSSDISSKPSPDDICSIHSHKGQSRAHQRVQYRLNQLKSHSAWSLYLSFLFSLILIAYQFHYTLPTPILDAGQGTDPRTNRRNRFSEANVRKIVTDLSEGIGYRIVGTEQDLETQVYLQKYIKDLKDQAQREALRLEDGHLFPKFEVWTQVADGSHQFDFMSKVVMKMYTNMTNIIVRLSCGDTCDENAILLNGHYDTTLGSPGAVDDALPVGVMLEIIRIISQRPAPQKNSLIFLFNGGEESLQDASHSFITNHELKDTVKAVINLEGCGTTGPEILFQANSRPMIDAYGKVPYPHGNVIGNDIFQTGVILSDTDFRQFVDYGNLTGVDLAVYKNSYLYHTHLDLAQNMEYGLPQHLGENTLALATFLAEEGDLSDMEKTASVVYFDVFGQFFVSYSMKAATVSHIAVALLAAGTIALGASRPTLKSLMSVVLSMMMATLTPIVCSTTLRLMDKSMIWFSHEWLPVAVFGPASAAGMLLAQLMFHDKKASASANELSVLSGIQMFYVITMLLTTMLGIASSYFLAMYALFPTLGLIYNYLSQSSQRGTESEAPSVTSVDFGTFIVASAIQTVYYMYLVYSLFDLIIPLTGRIGVDAPVDHIVAVMTGVAVFSLNPPILAFAHRFGRGVLKTIIISLVAIQIAILIVSAVTLTPFDTMHPKRIFVQHLRNITSGDSLLYVAHADPGPFYEPYVKDLEELFGAKAHSRPGAENPGDWNSVYPFSQFLDSYVLDTTPFIRKHTSNATLVTSVDTDGSHIPLTDLVQNAPKLVAEKVSFDPSTGLRKLRMLCTHPSFIWTVTSFDAEVRSWSLTPSPLLSVEKMGDVSSSDDPQVSHYVIRNAGGYRSDGWRLDLEYVAPKGEQDRLRVELTAMETEGFGKDVERELKGTGEIGVMRRLVKAKPDDVALTYFSAVVSVFEL</sequence>
<evidence type="ECO:0000313" key="20">
    <source>
        <dbReference type="Proteomes" id="UP000827284"/>
    </source>
</evidence>
<keyword evidence="11" id="KW-0482">Metalloprotease</keyword>
<dbReference type="SUPFAM" id="SSF53187">
    <property type="entry name" value="Zn-dependent exopeptidases"/>
    <property type="match status" value="1"/>
</dbReference>
<dbReference type="FunFam" id="3.40.630.10:FF:000008">
    <property type="entry name" value="Endoplasmic reticulum metallopeptidase 1"/>
    <property type="match status" value="1"/>
</dbReference>
<evidence type="ECO:0000256" key="1">
    <source>
        <dbReference type="ARBA" id="ARBA00001947"/>
    </source>
</evidence>
<feature type="domain" description="Peptidase M28" evidence="17">
    <location>
        <begin position="197"/>
        <end position="388"/>
    </location>
</feature>
<gene>
    <name evidence="19" type="ORF">EMPS_02846</name>
</gene>
<feature type="transmembrane region" description="Helical" evidence="16">
    <location>
        <begin position="487"/>
        <end position="508"/>
    </location>
</feature>
<feature type="region of interest" description="Disordered" evidence="15">
    <location>
        <begin position="1"/>
        <end position="45"/>
    </location>
</feature>
<evidence type="ECO:0000256" key="13">
    <source>
        <dbReference type="ARBA" id="ARBA00023180"/>
    </source>
</evidence>
<evidence type="ECO:0000256" key="5">
    <source>
        <dbReference type="ARBA" id="ARBA00022692"/>
    </source>
</evidence>
<dbReference type="InterPro" id="IPR053974">
    <property type="entry name" value="ERMP1_1-A_TM"/>
</dbReference>
<comment type="subcellular location">
    <subcellularLocation>
        <location evidence="2">Endoplasmic reticulum membrane</location>
        <topology evidence="2">Multi-pass membrane protein</topology>
    </subcellularLocation>
</comment>
<dbReference type="Pfam" id="PF04389">
    <property type="entry name" value="Peptidase_M28"/>
    <property type="match status" value="1"/>
</dbReference>
<dbReference type="GO" id="GO:0006508">
    <property type="term" value="P:proteolysis"/>
    <property type="evidence" value="ECO:0007669"/>
    <property type="project" value="UniProtKB-KW"/>
</dbReference>
<dbReference type="Pfam" id="PF22249">
    <property type="entry name" value="ERMP1-TM"/>
    <property type="match status" value="1"/>
</dbReference>
<evidence type="ECO:0000259" key="18">
    <source>
        <dbReference type="Pfam" id="PF22249"/>
    </source>
</evidence>
<evidence type="ECO:0000256" key="9">
    <source>
        <dbReference type="ARBA" id="ARBA00022833"/>
    </source>
</evidence>
<evidence type="ECO:0000256" key="14">
    <source>
        <dbReference type="RuleBase" id="RU361240"/>
    </source>
</evidence>
<feature type="transmembrane region" description="Helical" evidence="16">
    <location>
        <begin position="520"/>
        <end position="540"/>
    </location>
</feature>
<evidence type="ECO:0000256" key="11">
    <source>
        <dbReference type="ARBA" id="ARBA00023049"/>
    </source>
</evidence>
<comment type="cofactor">
    <cofactor evidence="1">
        <name>Zn(2+)</name>
        <dbReference type="ChEBI" id="CHEBI:29105"/>
    </cofactor>
</comment>
<dbReference type="OrthoDB" id="76293at2759"/>
<feature type="transmembrane region" description="Helical" evidence="16">
    <location>
        <begin position="625"/>
        <end position="645"/>
    </location>
</feature>
<keyword evidence="4 14" id="KW-0645">Protease</keyword>
<feature type="transmembrane region" description="Helical" evidence="16">
    <location>
        <begin position="546"/>
        <end position="564"/>
    </location>
</feature>
<feature type="transmembrane region" description="Helical" evidence="16">
    <location>
        <begin position="657"/>
        <end position="678"/>
    </location>
</feature>
<keyword evidence="20" id="KW-1185">Reference proteome</keyword>
<evidence type="ECO:0000313" key="19">
    <source>
        <dbReference type="EMBL" id="GJJ70497.1"/>
    </source>
</evidence>
<reference evidence="19" key="2">
    <citation type="journal article" date="2022" name="Microbiol. Resour. Announc.">
        <title>Whole-Genome Sequence of Entomortierella parvispora E1425, a Mucoromycotan Fungus Associated with Burkholderiaceae-Related Endosymbiotic Bacteria.</title>
        <authorList>
            <person name="Herlambang A."/>
            <person name="Guo Y."/>
            <person name="Takashima Y."/>
            <person name="Narisawa K."/>
            <person name="Ohta H."/>
            <person name="Nishizawa T."/>
        </authorList>
    </citation>
    <scope>NUCLEOTIDE SEQUENCE</scope>
    <source>
        <strain evidence="19">E1425</strain>
    </source>
</reference>
<evidence type="ECO:0000256" key="6">
    <source>
        <dbReference type="ARBA" id="ARBA00022723"/>
    </source>
</evidence>
<dbReference type="CDD" id="cd03875">
    <property type="entry name" value="M28_Fxna_like"/>
    <property type="match status" value="1"/>
</dbReference>
<feature type="domain" description="Endoplasmic reticulum metallopeptidase 1/1-A TM" evidence="18">
    <location>
        <begin position="452"/>
        <end position="670"/>
    </location>
</feature>
<proteinExistence type="inferred from homology"/>
<dbReference type="GO" id="GO:0046872">
    <property type="term" value="F:metal ion binding"/>
    <property type="evidence" value="ECO:0007669"/>
    <property type="project" value="UniProtKB-KW"/>
</dbReference>
<comment type="caution">
    <text evidence="19">The sequence shown here is derived from an EMBL/GenBank/DDBJ whole genome shotgun (WGS) entry which is preliminary data.</text>
</comment>
<keyword evidence="13" id="KW-0325">Glycoprotein</keyword>
<keyword evidence="9 14" id="KW-0862">Zinc</keyword>
<feature type="compositionally biased region" description="Low complexity" evidence="15">
    <location>
        <begin position="24"/>
        <end position="40"/>
    </location>
</feature>
<comment type="similarity">
    <text evidence="3 14">Belongs to the peptidase M28 family.</text>
</comment>
<keyword evidence="12 16" id="KW-0472">Membrane</keyword>
<keyword evidence="6 14" id="KW-0479">Metal-binding</keyword>